<sequence length="68" mass="8167">MRKIKRKIKDKYLLIEILSQDSIDSINRIFGTHYSKKQIKKDIRIKKAPKGFDFYKKLMERKPKGAKI</sequence>
<dbReference type="AlphaFoldDB" id="X1KZ56"/>
<dbReference type="EMBL" id="BARV01009077">
    <property type="protein sequence ID" value="GAI11963.1"/>
    <property type="molecule type" value="Genomic_DNA"/>
</dbReference>
<evidence type="ECO:0000313" key="1">
    <source>
        <dbReference type="EMBL" id="GAI11963.1"/>
    </source>
</evidence>
<reference evidence="1" key="1">
    <citation type="journal article" date="2014" name="Front. Microbiol.">
        <title>High frequency of phylogenetically diverse reductive dehalogenase-homologous genes in deep subseafloor sedimentary metagenomes.</title>
        <authorList>
            <person name="Kawai M."/>
            <person name="Futagami T."/>
            <person name="Toyoda A."/>
            <person name="Takaki Y."/>
            <person name="Nishi S."/>
            <person name="Hori S."/>
            <person name="Arai W."/>
            <person name="Tsubouchi T."/>
            <person name="Morono Y."/>
            <person name="Uchiyama I."/>
            <person name="Ito T."/>
            <person name="Fujiyama A."/>
            <person name="Inagaki F."/>
            <person name="Takami H."/>
        </authorList>
    </citation>
    <scope>NUCLEOTIDE SEQUENCE</scope>
    <source>
        <strain evidence="1">Expedition CK06-06</strain>
    </source>
</reference>
<gene>
    <name evidence="1" type="ORF">S06H3_18033</name>
</gene>
<organism evidence="1">
    <name type="scientific">marine sediment metagenome</name>
    <dbReference type="NCBI Taxonomy" id="412755"/>
    <lineage>
        <taxon>unclassified sequences</taxon>
        <taxon>metagenomes</taxon>
        <taxon>ecological metagenomes</taxon>
    </lineage>
</organism>
<proteinExistence type="predicted"/>
<protein>
    <submittedName>
        <fullName evidence="1">Uncharacterized protein</fullName>
    </submittedName>
</protein>
<accession>X1KZ56</accession>
<comment type="caution">
    <text evidence="1">The sequence shown here is derived from an EMBL/GenBank/DDBJ whole genome shotgun (WGS) entry which is preliminary data.</text>
</comment>
<name>X1KZ56_9ZZZZ</name>